<accession>A0A9C7CEA2</accession>
<feature type="region of interest" description="Disordered" evidence="1">
    <location>
        <begin position="99"/>
        <end position="118"/>
    </location>
</feature>
<protein>
    <submittedName>
        <fullName evidence="2">Uncharacterized protein</fullName>
    </submittedName>
</protein>
<dbReference type="EMBL" id="LC738871">
    <property type="protein sequence ID" value="BDT62067.1"/>
    <property type="molecule type" value="Genomic_DNA"/>
</dbReference>
<proteinExistence type="predicted"/>
<evidence type="ECO:0000313" key="2">
    <source>
        <dbReference type="EMBL" id="BDT62067.1"/>
    </source>
</evidence>
<sequence>MSKSYSVDDIINNLAKKEKRNISSSFIYKNVKYRDVHTGNERKDEMKEDGNKSSNVVISQELGYIQKQRDNDDGILSHAKEYKDSDDILSHDKECKDTYIGKGKDDDEKKEEEEGDNDSEHINVVNLCKANDINNITNVDHKETFKIRRLYLIDSLKKIYARKKKKSKKNDPLQKQKTFDDLAYISGEDIVINNPKEKEKTDCLKCFMYIFNRLVTCFELLIKIKSKSSVV</sequence>
<feature type="compositionally biased region" description="Acidic residues" evidence="1">
    <location>
        <begin position="108"/>
        <end position="117"/>
    </location>
</feature>
<name>A0A9C7CEA2_9VIRU</name>
<organism evidence="2">
    <name type="scientific">Penaeus monodon majanivirus B</name>
    <dbReference type="NCBI Taxonomy" id="2984272"/>
    <lineage>
        <taxon>Viruses</taxon>
        <taxon>Viruses incertae sedis</taxon>
        <taxon>Naldaviricetes</taxon>
        <taxon>Nimaviridae</taxon>
    </lineage>
</organism>
<reference evidence="2" key="1">
    <citation type="submission" date="2022-10" db="EMBL/GenBank/DDBJ databases">
        <title>Genome sequences of endogenous nimaviruses in decapod crustaceans.</title>
        <authorList>
            <person name="Kawato S."/>
            <person name="Nozaki R."/>
            <person name="Kondo H."/>
            <person name="Hirono I."/>
        </authorList>
    </citation>
    <scope>NUCLEOTIDE SEQUENCE</scope>
    <source>
        <strain evidence="2">Mikawa2016</strain>
    </source>
</reference>
<evidence type="ECO:0000256" key="1">
    <source>
        <dbReference type="SAM" id="MobiDB-lite"/>
    </source>
</evidence>